<feature type="domain" description="Rv2993c-like N-terminal" evidence="4">
    <location>
        <begin position="2"/>
        <end position="55"/>
    </location>
</feature>
<comment type="caution">
    <text evidence="5">The sequence shown here is derived from an EMBL/GenBank/DDBJ whole genome shotgun (WGS) entry which is preliminary data.</text>
</comment>
<evidence type="ECO:0000259" key="4">
    <source>
        <dbReference type="Pfam" id="PF10370"/>
    </source>
</evidence>
<evidence type="ECO:0000256" key="2">
    <source>
        <dbReference type="ARBA" id="ARBA00022723"/>
    </source>
</evidence>
<dbReference type="InterPro" id="IPR036663">
    <property type="entry name" value="Fumarylacetoacetase_C_sf"/>
</dbReference>
<dbReference type="AlphaFoldDB" id="A0A9X3Z530"/>
<reference evidence="5" key="1">
    <citation type="submission" date="2022-12" db="EMBL/GenBank/DDBJ databases">
        <title>Draft genome sequence of the thermophilic strain Brevibacillus thermoruber HT42, isolated from Los Humeros, Puebla, Mexico, with biotechnological potential.</title>
        <authorList>
            <person name="Lara Sanchez J."/>
            <person name="Solis Palacios R."/>
            <person name="Bustos Baena A.S."/>
            <person name="Ruz Baez A.E."/>
            <person name="Espinosa Luna G."/>
            <person name="Oliart Ros R.M."/>
        </authorList>
    </citation>
    <scope>NUCLEOTIDE SEQUENCE</scope>
    <source>
        <strain evidence="5">HT42</strain>
    </source>
</reference>
<dbReference type="SUPFAM" id="SSF56529">
    <property type="entry name" value="FAH"/>
    <property type="match status" value="1"/>
</dbReference>
<feature type="domain" description="Fumarylacetoacetase-like C-terminal" evidence="3">
    <location>
        <begin position="60"/>
        <end position="253"/>
    </location>
</feature>
<dbReference type="RefSeq" id="WP_271140651.1">
    <property type="nucleotide sequence ID" value="NZ_JAPYYP010000027.1"/>
</dbReference>
<dbReference type="Pfam" id="PF10370">
    <property type="entry name" value="Rv2993c-like_N"/>
    <property type="match status" value="1"/>
</dbReference>
<dbReference type="Gene3D" id="3.90.850.10">
    <property type="entry name" value="Fumarylacetoacetase-like, C-terminal domain"/>
    <property type="match status" value="1"/>
</dbReference>
<dbReference type="InterPro" id="IPR018833">
    <property type="entry name" value="Rv2993c-like_N"/>
</dbReference>
<dbReference type="Pfam" id="PF01557">
    <property type="entry name" value="FAA_hydrolase"/>
    <property type="match status" value="1"/>
</dbReference>
<dbReference type="EMBL" id="JAPYYP010000027">
    <property type="protein sequence ID" value="MDA5110225.1"/>
    <property type="molecule type" value="Genomic_DNA"/>
</dbReference>
<evidence type="ECO:0000259" key="3">
    <source>
        <dbReference type="Pfam" id="PF01557"/>
    </source>
</evidence>
<sequence>MIIRYERNGKVKHGWMVEAENKVRVIEGDIYKVKAAKPIMTGLELPLDEIVLKSPCTPSKVVGIGLNYRDRAEEMGIQPPAEPAIAVKPSAAPAGPGEPIVFPGRPHSLHFEGGLAVVIKKEARHITAEEADEYILGFTCAVEVAGGERQHDGQQTESGEADSFCALGPAIAAKLDYEDLRIVTRVNGEVRQDSSTRQMIFPIPRLLEAVSSVMTLLPGDVILTGTPAGAGELHPGDEISVTVEGIGTLTTRVTAGKA</sequence>
<dbReference type="PANTHER" id="PTHR11820:SF7">
    <property type="entry name" value="ACYLPYRUVASE FAHD1, MITOCHONDRIAL"/>
    <property type="match status" value="1"/>
</dbReference>
<keyword evidence="5" id="KW-0378">Hydrolase</keyword>
<comment type="similarity">
    <text evidence="1">Belongs to the FAH family.</text>
</comment>
<evidence type="ECO:0000313" key="6">
    <source>
        <dbReference type="Proteomes" id="UP001151071"/>
    </source>
</evidence>
<name>A0A9X3Z530_9BACL</name>
<dbReference type="InterPro" id="IPR011234">
    <property type="entry name" value="Fumarylacetoacetase-like_C"/>
</dbReference>
<organism evidence="5 6">
    <name type="scientific">Brevibacillus thermoruber</name>
    <dbReference type="NCBI Taxonomy" id="33942"/>
    <lineage>
        <taxon>Bacteria</taxon>
        <taxon>Bacillati</taxon>
        <taxon>Bacillota</taxon>
        <taxon>Bacilli</taxon>
        <taxon>Bacillales</taxon>
        <taxon>Paenibacillaceae</taxon>
        <taxon>Brevibacillus</taxon>
    </lineage>
</organism>
<accession>A0A9X3Z530</accession>
<keyword evidence="6" id="KW-1185">Reference proteome</keyword>
<evidence type="ECO:0000256" key="1">
    <source>
        <dbReference type="ARBA" id="ARBA00010211"/>
    </source>
</evidence>
<keyword evidence="2" id="KW-0479">Metal-binding</keyword>
<dbReference type="Proteomes" id="UP001151071">
    <property type="component" value="Unassembled WGS sequence"/>
</dbReference>
<evidence type="ECO:0000313" key="5">
    <source>
        <dbReference type="EMBL" id="MDA5110225.1"/>
    </source>
</evidence>
<dbReference type="GO" id="GO:0018773">
    <property type="term" value="F:acetylpyruvate hydrolase activity"/>
    <property type="evidence" value="ECO:0007669"/>
    <property type="project" value="TreeGrafter"/>
</dbReference>
<gene>
    <name evidence="5" type="ORF">O3V59_17795</name>
</gene>
<protein>
    <submittedName>
        <fullName evidence="5">Fumarylacetoacetate hydrolase family protein</fullName>
    </submittedName>
</protein>
<dbReference type="GO" id="GO:0046872">
    <property type="term" value="F:metal ion binding"/>
    <property type="evidence" value="ECO:0007669"/>
    <property type="project" value="UniProtKB-KW"/>
</dbReference>
<proteinExistence type="inferred from homology"/>
<dbReference type="PANTHER" id="PTHR11820">
    <property type="entry name" value="ACYLPYRUVASE"/>
    <property type="match status" value="1"/>
</dbReference>